<dbReference type="AlphaFoldDB" id="Q08UB8"/>
<proteinExistence type="predicted"/>
<dbReference type="Proteomes" id="UP000032702">
    <property type="component" value="Unassembled WGS sequence"/>
</dbReference>
<keyword evidence="1" id="KW-0378">Hydrolase</keyword>
<comment type="caution">
    <text evidence="1">The sequence shown here is derived from an EMBL/GenBank/DDBJ whole genome shotgun (WGS) entry which is preliminary data.</text>
</comment>
<evidence type="ECO:0000313" key="2">
    <source>
        <dbReference type="Proteomes" id="UP000032702"/>
    </source>
</evidence>
<dbReference type="EC" id="3.6.3.14" evidence="1"/>
<organism evidence="1 2">
    <name type="scientific">Stigmatella aurantiaca (strain DW4/3-1)</name>
    <dbReference type="NCBI Taxonomy" id="378806"/>
    <lineage>
        <taxon>Bacteria</taxon>
        <taxon>Pseudomonadati</taxon>
        <taxon>Myxococcota</taxon>
        <taxon>Myxococcia</taxon>
        <taxon>Myxococcales</taxon>
        <taxon>Cystobacterineae</taxon>
        <taxon>Archangiaceae</taxon>
        <taxon>Stigmatella</taxon>
    </lineage>
</organism>
<protein>
    <submittedName>
        <fullName evidence="1">V-type ATP synthase subunit I, putative</fullName>
        <ecNumber evidence="1">3.6.3.14</ecNumber>
    </submittedName>
</protein>
<gene>
    <name evidence="1" type="ORF">STIAU_0044</name>
</gene>
<dbReference type="EMBL" id="AAMD01000131">
    <property type="protein sequence ID" value="EAU64084.1"/>
    <property type="molecule type" value="Genomic_DNA"/>
</dbReference>
<accession>Q08UB8</accession>
<reference evidence="1 2" key="1">
    <citation type="submission" date="2006-04" db="EMBL/GenBank/DDBJ databases">
        <authorList>
            <person name="Nierman W.C."/>
        </authorList>
    </citation>
    <scope>NUCLEOTIDE SEQUENCE [LARGE SCALE GENOMIC DNA]</scope>
    <source>
        <strain evidence="1 2">DW4/3-1</strain>
    </source>
</reference>
<dbReference type="GO" id="GO:0016787">
    <property type="term" value="F:hydrolase activity"/>
    <property type="evidence" value="ECO:0007669"/>
    <property type="project" value="UniProtKB-KW"/>
</dbReference>
<sequence>MESPIERLHTETREMAHAATDVDRLANRLRSLPEEREDSLDFMRFLGIEALYVRSRQPLNALVPRQLCQPMKREQERMQRLRRGTWKLSIIQHPLALLIE</sequence>
<evidence type="ECO:0000313" key="1">
    <source>
        <dbReference type="EMBL" id="EAU64084.1"/>
    </source>
</evidence>
<name>Q08UB8_STIAD</name>